<dbReference type="GO" id="GO:0016405">
    <property type="term" value="F:CoA-ligase activity"/>
    <property type="evidence" value="ECO:0007669"/>
    <property type="project" value="TreeGrafter"/>
</dbReference>
<feature type="transmembrane region" description="Helical" evidence="3">
    <location>
        <begin position="153"/>
        <end position="174"/>
    </location>
</feature>
<dbReference type="PRINTS" id="PR00154">
    <property type="entry name" value="AMPBINDING"/>
</dbReference>
<accession>A0A7R7XPE6</accession>
<dbReference type="Proteomes" id="UP000654913">
    <property type="component" value="Chromosome 4"/>
</dbReference>
<dbReference type="PANTHER" id="PTHR24096">
    <property type="entry name" value="LONG-CHAIN-FATTY-ACID--COA LIGASE"/>
    <property type="match status" value="1"/>
</dbReference>
<evidence type="ECO:0000256" key="2">
    <source>
        <dbReference type="ARBA" id="ARBA00022598"/>
    </source>
</evidence>
<dbReference type="SUPFAM" id="SSF56801">
    <property type="entry name" value="Acetyl-CoA synthetase-like"/>
    <property type="match status" value="1"/>
</dbReference>
<dbReference type="EMBL" id="AP024446">
    <property type="protein sequence ID" value="BCS25280.1"/>
    <property type="molecule type" value="Genomic_DNA"/>
</dbReference>
<dbReference type="Pfam" id="PF00501">
    <property type="entry name" value="AMP-binding"/>
    <property type="match status" value="1"/>
</dbReference>
<reference evidence="5" key="2">
    <citation type="submission" date="2021-02" db="EMBL/GenBank/DDBJ databases">
        <title>Aspergillus puulaauensis MK2 genome sequence.</title>
        <authorList>
            <person name="Futagami T."/>
            <person name="Mori K."/>
            <person name="Kadooka C."/>
            <person name="Tanaka T."/>
        </authorList>
    </citation>
    <scope>NUCLEOTIDE SEQUENCE</scope>
    <source>
        <strain evidence="5">MK2</strain>
    </source>
</reference>
<reference evidence="5" key="1">
    <citation type="submission" date="2021-01" db="EMBL/GenBank/DDBJ databases">
        <authorList>
            <consortium name="Aspergillus puulaauensis MK2 genome sequencing consortium"/>
            <person name="Kazuki M."/>
            <person name="Futagami T."/>
        </authorList>
    </citation>
    <scope>NUCLEOTIDE SEQUENCE</scope>
    <source>
        <strain evidence="5">MK2</strain>
    </source>
</reference>
<evidence type="ECO:0000256" key="1">
    <source>
        <dbReference type="ARBA" id="ARBA00006432"/>
    </source>
</evidence>
<dbReference type="KEGG" id="apuu:APUU_41724S"/>
<evidence type="ECO:0000259" key="4">
    <source>
        <dbReference type="Pfam" id="PF00501"/>
    </source>
</evidence>
<keyword evidence="6" id="KW-1185">Reference proteome</keyword>
<name>A0A7R7XPE6_9EURO</name>
<protein>
    <recommendedName>
        <fullName evidence="4">AMP-dependent synthetase/ligase domain-containing protein</fullName>
    </recommendedName>
</protein>
<sequence>MPAIIWGCHYAGGVVAPVNPDLSVSELKQQLVRSHAKALVVHPKCLETAIEASRLAGLPTEYLLSLNDNRQDIKTVRSFIKEAPDPAGEILRPSRVTPDNLAYLVYSSGTTGHPKGVMISHQNVVAAVLLQAEVEAPHTHWEADQTLAVLPVYHIYGLICLMHLAIWLGINTVLMEKFELHHFCLIVQQSHITHVYMAPPIVLHLAKNREVDKYDLTLLKMMTSGGAPLAAALIRELY</sequence>
<keyword evidence="3" id="KW-0812">Transmembrane</keyword>
<dbReference type="RefSeq" id="XP_041557474.1">
    <property type="nucleotide sequence ID" value="XM_041704939.1"/>
</dbReference>
<dbReference type="InterPro" id="IPR020845">
    <property type="entry name" value="AMP-binding_CS"/>
</dbReference>
<evidence type="ECO:0000256" key="3">
    <source>
        <dbReference type="SAM" id="Phobius"/>
    </source>
</evidence>
<dbReference type="Gene3D" id="3.40.50.980">
    <property type="match status" value="2"/>
</dbReference>
<dbReference type="AlphaFoldDB" id="A0A7R7XPE6"/>
<dbReference type="InterPro" id="IPR000873">
    <property type="entry name" value="AMP-dep_synth/lig_dom"/>
</dbReference>
<keyword evidence="2" id="KW-0436">Ligase</keyword>
<dbReference type="PROSITE" id="PS00455">
    <property type="entry name" value="AMP_BINDING"/>
    <property type="match status" value="1"/>
</dbReference>
<comment type="similarity">
    <text evidence="1">Belongs to the ATP-dependent AMP-binding enzyme family.</text>
</comment>
<dbReference type="PANTHER" id="PTHR24096:SF149">
    <property type="entry name" value="AMP-BINDING DOMAIN-CONTAINING PROTEIN-RELATED"/>
    <property type="match status" value="1"/>
</dbReference>
<organism evidence="5 6">
    <name type="scientific">Aspergillus puulaauensis</name>
    <dbReference type="NCBI Taxonomy" id="1220207"/>
    <lineage>
        <taxon>Eukaryota</taxon>
        <taxon>Fungi</taxon>
        <taxon>Dikarya</taxon>
        <taxon>Ascomycota</taxon>
        <taxon>Pezizomycotina</taxon>
        <taxon>Eurotiomycetes</taxon>
        <taxon>Eurotiomycetidae</taxon>
        <taxon>Eurotiales</taxon>
        <taxon>Aspergillaceae</taxon>
        <taxon>Aspergillus</taxon>
    </lineage>
</organism>
<feature type="domain" description="AMP-dependent synthetase/ligase" evidence="4">
    <location>
        <begin position="1"/>
        <end position="237"/>
    </location>
</feature>
<dbReference type="InterPro" id="IPR020459">
    <property type="entry name" value="AMP-binding"/>
</dbReference>
<dbReference type="GeneID" id="64975285"/>
<evidence type="ECO:0000313" key="5">
    <source>
        <dbReference type="EMBL" id="BCS25280.1"/>
    </source>
</evidence>
<keyword evidence="3" id="KW-1133">Transmembrane helix</keyword>
<dbReference type="OrthoDB" id="4353536at2759"/>
<gene>
    <name evidence="5" type="ORF">APUU_41724S</name>
</gene>
<proteinExistence type="inferred from homology"/>
<evidence type="ECO:0000313" key="6">
    <source>
        <dbReference type="Proteomes" id="UP000654913"/>
    </source>
</evidence>
<keyword evidence="3" id="KW-0472">Membrane</keyword>